<dbReference type="Pfam" id="PF00932">
    <property type="entry name" value="LTD"/>
    <property type="match status" value="1"/>
</dbReference>
<evidence type="ECO:0000313" key="3">
    <source>
        <dbReference type="Proteomes" id="UP000185207"/>
    </source>
</evidence>
<evidence type="ECO:0000313" key="2">
    <source>
        <dbReference type="EMBL" id="SIO10584.1"/>
    </source>
</evidence>
<dbReference type="PROSITE" id="PS00018">
    <property type="entry name" value="EF_HAND_1"/>
    <property type="match status" value="1"/>
</dbReference>
<dbReference type="NCBIfam" id="TIGR03696">
    <property type="entry name" value="Rhs_assc_core"/>
    <property type="match status" value="1"/>
</dbReference>
<dbReference type="PROSITE" id="PS51841">
    <property type="entry name" value="LTD"/>
    <property type="match status" value="1"/>
</dbReference>
<proteinExistence type="predicted"/>
<dbReference type="InterPro" id="IPR001322">
    <property type="entry name" value="Lamin_tail_dom"/>
</dbReference>
<name>A0A1N6GSP8_9FLAO</name>
<feature type="domain" description="LTD" evidence="1">
    <location>
        <begin position="19"/>
        <end position="164"/>
    </location>
</feature>
<dbReference type="Gene3D" id="2.180.10.10">
    <property type="entry name" value="RHS repeat-associated core"/>
    <property type="match status" value="1"/>
</dbReference>
<dbReference type="EMBL" id="FSRK01000001">
    <property type="protein sequence ID" value="SIO10584.1"/>
    <property type="molecule type" value="Genomic_DNA"/>
</dbReference>
<dbReference type="Gene3D" id="2.60.40.1260">
    <property type="entry name" value="Lamin Tail domain"/>
    <property type="match status" value="1"/>
</dbReference>
<dbReference type="InterPro" id="IPR022385">
    <property type="entry name" value="Rhs_assc_core"/>
</dbReference>
<dbReference type="Pfam" id="PF20041">
    <property type="entry name" value="DUF6443"/>
    <property type="match status" value="1"/>
</dbReference>
<dbReference type="Proteomes" id="UP000185207">
    <property type="component" value="Unassembled WGS sequence"/>
</dbReference>
<dbReference type="InterPro" id="IPR050708">
    <property type="entry name" value="T6SS_VgrG/RHS"/>
</dbReference>
<accession>A0A1N6GSP8</accession>
<protein>
    <submittedName>
        <fullName evidence="2">RHS repeat-associated core domain-containing protein</fullName>
    </submittedName>
</protein>
<dbReference type="OrthoDB" id="2972467at2"/>
<organism evidence="2 3">
    <name type="scientific">Epilithonimonas zeae</name>
    <dbReference type="NCBI Taxonomy" id="1416779"/>
    <lineage>
        <taxon>Bacteria</taxon>
        <taxon>Pseudomonadati</taxon>
        <taxon>Bacteroidota</taxon>
        <taxon>Flavobacteriia</taxon>
        <taxon>Flavobacteriales</taxon>
        <taxon>Weeksellaceae</taxon>
        <taxon>Chryseobacterium group</taxon>
        <taxon>Epilithonimonas</taxon>
    </lineage>
</organism>
<dbReference type="SUPFAM" id="SSF74853">
    <property type="entry name" value="Lamin A/C globular tail domain"/>
    <property type="match status" value="1"/>
</dbReference>
<keyword evidence="3" id="KW-1185">Reference proteome</keyword>
<dbReference type="STRING" id="1416779.SAMN05444409_2029"/>
<gene>
    <name evidence="2" type="ORF">SAMN05444409_2029</name>
</gene>
<sequence length="1445" mass="164276">MKKIVLLFLFIFLFIFSVKGQNFGDVIISEVYFDTPYEENIADSDTELTHIGEFIELFNSSTIDIDLSNWKIIDGSRLHITIPYGKKIKSGETFVIAYNPALAFRADSNNSDYFKILFPYESNNEPDYPNKLFYHNSILLYNKFESIRLFDSDGNERSKIKYKTVNHYSEANTSPGTNVDQEVNEFPFSSIRNKDNNIYFTGINPQGKRYFLLNNLSAIPSETKKSIQITNPQLFNSSSTFNNIVWEELEATPFGLPAGVNVPILPPSQNFTNTAGTNYLYTIEPTIETYSVGYNTPKIHNITYYDGLEREIQNIQINASTDVKDIIKHIEYDSYGRKSKDFLPFVSTSNGGALINSSTAIAESNIFYKNKFPSDFINTVNPYSENVFESNPNPMILESASSGEDWKFDISNVSSLSGLRVSSNHTKKFNYLLNQSSDNIIKYEVGYTNGDRLLPYLITGTYTENVLIKTIAYGENWYPSQPYLKDNTTEEFRNKSGNIILNRAYVENVSYDTYYVYDLFDNLVFVIPPKASQNPSLTSEILNGFCYQYKYDSKNRLVEKRLPDQDDWTSMIYDKQDRLVAIQDPKQKLFNHWKFKKYDVYGREIYSGIYTNSATRQTLQNNLNSLGENNDSIVSGGSIFGYSNNAFPVNVSLNDVYEINYFDQYPVGTPFPPSNQVENQQILVNINGLASLTKKRTVGETGEDSWSDTYFFYDKYARLIRNHLVNYLGGFTIKDHSLNFRGKTLYTRTSHQKNSSASMFSILDTYSYDSQERVLSHKQSINNQADIRINENILGKLGEVSTKKVGGQFDLAPLQELTIKYNVRGWPTAINDINNLGTNLFAYQLHYNRTNTTYISNAQYNGNVSQNWSKTAGDNNLRGYSYDYDALGRLQNAYSYKNGLMDTASEKNITYDKGGNIQSLYRSGGDDYMALDMDLLSYDYYNNSNRLKAVTDNINNPAGFKDVVGATDYEYDRNGNLIVDKNKAIALIEYNFMDLPSTINFQNGNWIKYKYDSAGNKLSKIVKNGNSTSSTDYLSGFHYIDGQFQYYPNEEGYLVNDNGNFNYVFNYTDHLGNVRVSYQDKNGDNTISPTEIIEQNSYYPFGLKQLGFSTQIYSPADKYKVKFSGKEYQDELGLNVYDFGARNYSAEIGRWFSKDPLASDFENWSPYAYAFNNPINFIDPDGLAPVNSKSNFWESFLNSLVDGVTGTIKYIANNPNHAGYGYSNHMKTPTVESFEPYQINWGNQLDPYWQIQNYTYNTVYGIYNFGGGIMSGDGRRTAQAIPLLMSSYATTSVVSRGIVAGGAGKNYNAIISQNNAKLAKTSKDILAKNVKVTAPDPIKIDPIKLTTSSIKNNPSVTYTIYDQLQDVHKFGVSDAGLNRLNAVMSKLPGTYTYKISPVVPKHQAHIYEKYLRSLHYNSTGQYNLPSMKVPYPVNFETGKRVKLLD</sequence>
<evidence type="ECO:0000259" key="1">
    <source>
        <dbReference type="PROSITE" id="PS51841"/>
    </source>
</evidence>
<dbReference type="PANTHER" id="PTHR32305">
    <property type="match status" value="1"/>
</dbReference>
<dbReference type="InterPro" id="IPR018247">
    <property type="entry name" value="EF_Hand_1_Ca_BS"/>
</dbReference>
<dbReference type="RefSeq" id="WP_074235135.1">
    <property type="nucleotide sequence ID" value="NZ_FSRK01000001.1"/>
</dbReference>
<reference evidence="3" key="1">
    <citation type="submission" date="2016-11" db="EMBL/GenBank/DDBJ databases">
        <authorList>
            <person name="Varghese N."/>
            <person name="Submissions S."/>
        </authorList>
    </citation>
    <scope>NUCLEOTIDE SEQUENCE [LARGE SCALE GENOMIC DNA]</scope>
    <source>
        <strain evidence="3">DSM 27623</strain>
    </source>
</reference>
<dbReference type="PANTHER" id="PTHR32305:SF15">
    <property type="entry name" value="PROTEIN RHSA-RELATED"/>
    <property type="match status" value="1"/>
</dbReference>
<dbReference type="InterPro" id="IPR036415">
    <property type="entry name" value="Lamin_tail_dom_sf"/>
</dbReference>
<dbReference type="InterPro" id="IPR045619">
    <property type="entry name" value="DUF6443"/>
</dbReference>